<feature type="non-terminal residue" evidence="1">
    <location>
        <position position="112"/>
    </location>
</feature>
<organism evidence="1">
    <name type="scientific">mine drainage metagenome</name>
    <dbReference type="NCBI Taxonomy" id="410659"/>
    <lineage>
        <taxon>unclassified sequences</taxon>
        <taxon>metagenomes</taxon>
        <taxon>ecological metagenomes</taxon>
    </lineage>
</organism>
<gene>
    <name evidence="1" type="ORF">B1A_07500</name>
</gene>
<protein>
    <submittedName>
        <fullName evidence="1">Glycoside hydrolase family protein</fullName>
    </submittedName>
</protein>
<sequence length="112" mass="12791">MPSTVSGCPPGSEVEILENTAWSCAHGVDRWRADCGCASGAHPGWNQAWRAPLRISFDMLRDRLDPLYRTQAAELLRDPREAREEYLRVALDRSDARREQFLGRQSRRPLDP</sequence>
<dbReference type="InterPro" id="IPR021923">
    <property type="entry name" value="DUF3536"/>
</dbReference>
<comment type="caution">
    <text evidence="1">The sequence shown here is derived from an EMBL/GenBank/DDBJ whole genome shotgun (WGS) entry which is preliminary data.</text>
</comment>
<reference evidence="1" key="2">
    <citation type="journal article" date="2014" name="ISME J.">
        <title>Microbial stratification in low pH oxic and suboxic macroscopic growths along an acid mine drainage.</title>
        <authorList>
            <person name="Mendez-Garcia C."/>
            <person name="Mesa V."/>
            <person name="Sprenger R.R."/>
            <person name="Richter M."/>
            <person name="Diez M.S."/>
            <person name="Solano J."/>
            <person name="Bargiela R."/>
            <person name="Golyshina O.V."/>
            <person name="Manteca A."/>
            <person name="Ramos J.L."/>
            <person name="Gallego J.R."/>
            <person name="Llorente I."/>
            <person name="Martins Dos Santos V.A."/>
            <person name="Jensen O.N."/>
            <person name="Pelaez A.I."/>
            <person name="Sanchez J."/>
            <person name="Ferrer M."/>
        </authorList>
    </citation>
    <scope>NUCLEOTIDE SEQUENCE</scope>
</reference>
<evidence type="ECO:0000313" key="1">
    <source>
        <dbReference type="EMBL" id="EQD68024.1"/>
    </source>
</evidence>
<proteinExistence type="predicted"/>
<dbReference type="AlphaFoldDB" id="T1CKI7"/>
<dbReference type="GO" id="GO:0016787">
    <property type="term" value="F:hydrolase activity"/>
    <property type="evidence" value="ECO:0007669"/>
    <property type="project" value="UniProtKB-KW"/>
</dbReference>
<accession>T1CKI7</accession>
<keyword evidence="1" id="KW-0378">Hydrolase</keyword>
<name>T1CKI7_9ZZZZ</name>
<reference evidence="1" key="1">
    <citation type="submission" date="2013-08" db="EMBL/GenBank/DDBJ databases">
        <authorList>
            <person name="Mendez C."/>
            <person name="Richter M."/>
            <person name="Ferrer M."/>
            <person name="Sanchez J."/>
        </authorList>
    </citation>
    <scope>NUCLEOTIDE SEQUENCE</scope>
</reference>
<dbReference type="EMBL" id="AUZX01005401">
    <property type="protein sequence ID" value="EQD68024.1"/>
    <property type="molecule type" value="Genomic_DNA"/>
</dbReference>
<dbReference type="Pfam" id="PF12055">
    <property type="entry name" value="DUF3536"/>
    <property type="match status" value="1"/>
</dbReference>